<keyword evidence="5" id="KW-0560">Oxidoreductase</keyword>
<comment type="cofactor">
    <cofactor evidence="1">
        <name>heme</name>
        <dbReference type="ChEBI" id="CHEBI:30413"/>
    </cofactor>
</comment>
<dbReference type="PANTHER" id="PTHR24300">
    <property type="entry name" value="CYTOCHROME P450 508A4-RELATED"/>
    <property type="match status" value="1"/>
</dbReference>
<comment type="caution">
    <text evidence="6">The sequence shown here is derived from an EMBL/GenBank/DDBJ whole genome shotgun (WGS) entry which is preliminary data.</text>
</comment>
<dbReference type="PANTHER" id="PTHR24300:SF397">
    <property type="entry name" value="CYTOCHROME P450 2U1"/>
    <property type="match status" value="1"/>
</dbReference>
<dbReference type="InterPro" id="IPR002401">
    <property type="entry name" value="Cyt_P450_E_grp-I"/>
</dbReference>
<keyword evidence="4 5" id="KW-0408">Iron</keyword>
<dbReference type="EMBL" id="CAWYQH010000130">
    <property type="protein sequence ID" value="CAK8692694.1"/>
    <property type="molecule type" value="Genomic_DNA"/>
</dbReference>
<evidence type="ECO:0008006" key="8">
    <source>
        <dbReference type="Google" id="ProtNLM"/>
    </source>
</evidence>
<dbReference type="InterPro" id="IPR001128">
    <property type="entry name" value="Cyt_P450"/>
</dbReference>
<dbReference type="Gene3D" id="1.10.630.10">
    <property type="entry name" value="Cytochrome P450"/>
    <property type="match status" value="1"/>
</dbReference>
<accession>A0ABP0GLS1</accession>
<dbReference type="Pfam" id="PF00067">
    <property type="entry name" value="p450"/>
    <property type="match status" value="1"/>
</dbReference>
<proteinExistence type="inferred from homology"/>
<dbReference type="Proteomes" id="UP001642483">
    <property type="component" value="Unassembled WGS sequence"/>
</dbReference>
<keyword evidence="3 5" id="KW-0479">Metal-binding</keyword>
<name>A0ABP0GLS1_CLALP</name>
<dbReference type="SUPFAM" id="SSF48264">
    <property type="entry name" value="Cytochrome P450"/>
    <property type="match status" value="1"/>
</dbReference>
<sequence>MYNPLVLLLGENLNAPNTLCVFGAIFVASLYYWYKRPNNFPPGPRGIPLLGYMPFMGKYPEAKLLKLSETYGPVMSIRLATAEVVVFNEFNTLHEALIKHPNKFSGRIDFEWMKDISKNLGLVTVDYGPFFRSQRKFGFHTLRGFGMGKKSMESRVIEEAAFLNENFRSHEGKPFEVKSILRAAVANNASSVIFGKRYSYDDKEFAKIIEIMLEEFEDQAFAAVNLILFFAPKLVNIPPFTKFHRQYARSTRIFIDMIRKSVIEHEETYDEENPRDFIDAFLKEIKAGSDFFSNEQLFFYVRDLMIAGTETTSTYLTWTCVILLHYPQMQKKLRQEINEIIGPSGTVQMSHKPKMHYTSAFIQELLRFRTALPMTYHKMNEDAEFNGYSIPKDTMVLVNMWAVHNDPNVWEEPLQFNPQRFLDADGKFIVSNQVIPFSLGARRCVGEQLARMEIFLLLVSIIQKFEILPDPDAEKIPALDDAVNGLIYSPFPLRIVAKQI</sequence>
<evidence type="ECO:0000256" key="4">
    <source>
        <dbReference type="ARBA" id="ARBA00023004"/>
    </source>
</evidence>
<keyword evidence="7" id="KW-1185">Reference proteome</keyword>
<dbReference type="InterPro" id="IPR036396">
    <property type="entry name" value="Cyt_P450_sf"/>
</dbReference>
<evidence type="ECO:0000256" key="3">
    <source>
        <dbReference type="ARBA" id="ARBA00022723"/>
    </source>
</evidence>
<protein>
    <recommendedName>
        <fullName evidence="8">Cytochrome P450</fullName>
    </recommendedName>
</protein>
<evidence type="ECO:0000313" key="7">
    <source>
        <dbReference type="Proteomes" id="UP001642483"/>
    </source>
</evidence>
<evidence type="ECO:0000256" key="2">
    <source>
        <dbReference type="ARBA" id="ARBA00010617"/>
    </source>
</evidence>
<reference evidence="6 7" key="1">
    <citation type="submission" date="2024-02" db="EMBL/GenBank/DDBJ databases">
        <authorList>
            <person name="Daric V."/>
            <person name="Darras S."/>
        </authorList>
    </citation>
    <scope>NUCLEOTIDE SEQUENCE [LARGE SCALE GENOMIC DNA]</scope>
</reference>
<evidence type="ECO:0000313" key="6">
    <source>
        <dbReference type="EMBL" id="CAK8692694.1"/>
    </source>
</evidence>
<dbReference type="PRINTS" id="PR00385">
    <property type="entry name" value="P450"/>
</dbReference>
<gene>
    <name evidence="6" type="ORF">CVLEPA_LOCUS25943</name>
</gene>
<dbReference type="PRINTS" id="PR00463">
    <property type="entry name" value="EP450I"/>
</dbReference>
<evidence type="ECO:0000256" key="5">
    <source>
        <dbReference type="RuleBase" id="RU000461"/>
    </source>
</evidence>
<evidence type="ECO:0000256" key="1">
    <source>
        <dbReference type="ARBA" id="ARBA00001971"/>
    </source>
</evidence>
<comment type="similarity">
    <text evidence="2 5">Belongs to the cytochrome P450 family.</text>
</comment>
<keyword evidence="5" id="KW-0349">Heme</keyword>
<organism evidence="6 7">
    <name type="scientific">Clavelina lepadiformis</name>
    <name type="common">Light-bulb sea squirt</name>
    <name type="synonym">Ascidia lepadiformis</name>
    <dbReference type="NCBI Taxonomy" id="159417"/>
    <lineage>
        <taxon>Eukaryota</taxon>
        <taxon>Metazoa</taxon>
        <taxon>Chordata</taxon>
        <taxon>Tunicata</taxon>
        <taxon>Ascidiacea</taxon>
        <taxon>Aplousobranchia</taxon>
        <taxon>Clavelinidae</taxon>
        <taxon>Clavelina</taxon>
    </lineage>
</organism>
<dbReference type="InterPro" id="IPR017972">
    <property type="entry name" value="Cyt_P450_CS"/>
</dbReference>
<dbReference type="PROSITE" id="PS00086">
    <property type="entry name" value="CYTOCHROME_P450"/>
    <property type="match status" value="1"/>
</dbReference>
<keyword evidence="5" id="KW-0503">Monooxygenase</keyword>
<dbReference type="InterPro" id="IPR050182">
    <property type="entry name" value="Cytochrome_P450_fam2"/>
</dbReference>